<feature type="compositionally biased region" description="Low complexity" evidence="1">
    <location>
        <begin position="11"/>
        <end position="21"/>
    </location>
</feature>
<keyword evidence="2" id="KW-0808">Transferase</keyword>
<feature type="region of interest" description="Disordered" evidence="1">
    <location>
        <begin position="1"/>
        <end position="114"/>
    </location>
</feature>
<gene>
    <name evidence="2" type="ORF">AVDCRST_MAG27-1717</name>
</gene>
<feature type="non-terminal residue" evidence="2">
    <location>
        <position position="321"/>
    </location>
</feature>
<feature type="non-terminal residue" evidence="2">
    <location>
        <position position="1"/>
    </location>
</feature>
<keyword evidence="2" id="KW-0012">Acyltransferase</keyword>
<sequence>GAGVHRRGAEARGAAQAAGPGRRARRRPCATARRRQADGREQGECRADRRWHRQGRPHQQGRRARFPLAPGRCRGAGCRHRQGGPAAGGGRGAGEDDPAAHHHRAPAEGGAEHRCHAHHLQRGGYGRGHGAARRVPRRFREAAWREARLHVLLREGLRRRAEGIPRGQCRDRGRFGRLQEFRPYGHRGRRAERAGGAGAAQRRPDELRRDREDHRRSRQARPRRAAQAGGDGGRQLHHHQWRHLWQPDVDADPEPAAVRHPRDAQDPGAADGRRRQGRGAADDVPGPVLRPPHRRREGGGQLPRPREGRRRGPAPADAGPL</sequence>
<dbReference type="EC" id="2.3.1.61" evidence="2"/>
<accession>A0A6J4ICJ3</accession>
<dbReference type="GO" id="GO:0004149">
    <property type="term" value="F:dihydrolipoyllysine-residue succinyltransferase activity"/>
    <property type="evidence" value="ECO:0007669"/>
    <property type="project" value="UniProtKB-EC"/>
</dbReference>
<feature type="region of interest" description="Disordered" evidence="1">
    <location>
        <begin position="250"/>
        <end position="321"/>
    </location>
</feature>
<evidence type="ECO:0000313" key="2">
    <source>
        <dbReference type="EMBL" id="CAA9246492.1"/>
    </source>
</evidence>
<feature type="compositionally biased region" description="Basic and acidic residues" evidence="1">
    <location>
        <begin position="202"/>
        <end position="215"/>
    </location>
</feature>
<feature type="compositionally biased region" description="Basic and acidic residues" evidence="1">
    <location>
        <begin position="35"/>
        <end position="48"/>
    </location>
</feature>
<dbReference type="AlphaFoldDB" id="A0A6J4ICJ3"/>
<organism evidence="2">
    <name type="scientific">uncultured Craurococcus sp</name>
    <dbReference type="NCBI Taxonomy" id="1135998"/>
    <lineage>
        <taxon>Bacteria</taxon>
        <taxon>Pseudomonadati</taxon>
        <taxon>Pseudomonadota</taxon>
        <taxon>Alphaproteobacteria</taxon>
        <taxon>Acetobacterales</taxon>
        <taxon>Acetobacteraceae</taxon>
        <taxon>Craurococcus</taxon>
        <taxon>environmental samples</taxon>
    </lineage>
</organism>
<feature type="compositionally biased region" description="Basic residues" evidence="1">
    <location>
        <begin position="22"/>
        <end position="34"/>
    </location>
</feature>
<name>A0A6J4ICJ3_9PROT</name>
<dbReference type="EMBL" id="CADCTD010000073">
    <property type="protein sequence ID" value="CAA9246492.1"/>
    <property type="molecule type" value="Genomic_DNA"/>
</dbReference>
<evidence type="ECO:0000256" key="1">
    <source>
        <dbReference type="SAM" id="MobiDB-lite"/>
    </source>
</evidence>
<feature type="region of interest" description="Disordered" evidence="1">
    <location>
        <begin position="180"/>
        <end position="238"/>
    </location>
</feature>
<feature type="compositionally biased region" description="Basic residues" evidence="1">
    <location>
        <begin position="49"/>
        <end position="65"/>
    </location>
</feature>
<reference evidence="2" key="1">
    <citation type="submission" date="2020-02" db="EMBL/GenBank/DDBJ databases">
        <authorList>
            <person name="Meier V. D."/>
        </authorList>
    </citation>
    <scope>NUCLEOTIDE SEQUENCE</scope>
    <source>
        <strain evidence="2">AVDCRST_MAG27</strain>
    </source>
</reference>
<protein>
    <submittedName>
        <fullName evidence="2">Dihydrolipoamide succinyltransferase component (E2) of 2-oxoglutarate dehydrogenase complex</fullName>
        <ecNumber evidence="2">2.3.1.61</ecNumber>
    </submittedName>
</protein>
<proteinExistence type="predicted"/>